<keyword evidence="1" id="KW-0732">Signal</keyword>
<dbReference type="InterPro" id="IPR016187">
    <property type="entry name" value="CTDL_fold"/>
</dbReference>
<dbReference type="SUPFAM" id="SSF53300">
    <property type="entry name" value="vWA-like"/>
    <property type="match status" value="1"/>
</dbReference>
<dbReference type="PROSITE" id="PS50041">
    <property type="entry name" value="C_TYPE_LECTIN_2"/>
    <property type="match status" value="1"/>
</dbReference>
<dbReference type="Pfam" id="PF00059">
    <property type="entry name" value="Lectin_C"/>
    <property type="match status" value="1"/>
</dbReference>
<evidence type="ECO:0000256" key="1">
    <source>
        <dbReference type="SAM" id="SignalP"/>
    </source>
</evidence>
<protein>
    <submittedName>
        <fullName evidence="5">Uncharacterized protein</fullName>
    </submittedName>
</protein>
<dbReference type="SMART" id="SM00327">
    <property type="entry name" value="VWA"/>
    <property type="match status" value="1"/>
</dbReference>
<name>A0A914C8X4_9BILA</name>
<dbReference type="SUPFAM" id="SSF56436">
    <property type="entry name" value="C-type lectin-like"/>
    <property type="match status" value="1"/>
</dbReference>
<dbReference type="WBParaSite" id="ACRNAN_Path_613.g2282.t1">
    <property type="protein sequence ID" value="ACRNAN_Path_613.g2282.t1"/>
    <property type="gene ID" value="ACRNAN_Path_613.g2282"/>
</dbReference>
<evidence type="ECO:0000259" key="2">
    <source>
        <dbReference type="PROSITE" id="PS50041"/>
    </source>
</evidence>
<dbReference type="CDD" id="cd00037">
    <property type="entry name" value="CLECT"/>
    <property type="match status" value="1"/>
</dbReference>
<proteinExistence type="predicted"/>
<dbReference type="InterPro" id="IPR002035">
    <property type="entry name" value="VWF_A"/>
</dbReference>
<dbReference type="InterPro" id="IPR036465">
    <property type="entry name" value="vWFA_dom_sf"/>
</dbReference>
<reference evidence="5" key="1">
    <citation type="submission" date="2022-11" db="UniProtKB">
        <authorList>
            <consortium name="WormBaseParasite"/>
        </authorList>
    </citation>
    <scope>IDENTIFICATION</scope>
</reference>
<keyword evidence="4" id="KW-1185">Reference proteome</keyword>
<sequence>MKLLLILLSSIFGTTLALPVKYFDSLDVLGNGLGVPCSTNSSAAWVDLVLIIDVSSNMGMARIQQIQQKFQQIFSKYSIGQDKLHNTRVALITYATSATTLADFSYFKNYNDLVNGLNSIMTINGDRNSNLNTGLDSAYTLIQGQIASNYQGKPIGVVLLAAGVNTAYLNDISQAATNIRQYGTIISVNYNSADITLGNILNGISTSPMVFYSSSNTLSYDLDWAFMQTNCYCPRSYGMQFSAYDPQSNRVTRFAECYIILNWSSFPPNMNSLTMCSPNYQVSITNQAKNDFVQNSIGLAQFGVDSVYISLHRNNAQTWVWYDYDGSEILLGNYTNWEPNVNPSTTDNCVVAEKSSSGTYPWKPVSCFPAQTGVTHTVCAKLACDANRKSCISGINDKSFKHDGNFTVIYK</sequence>
<evidence type="ECO:0000313" key="5">
    <source>
        <dbReference type="WBParaSite" id="ACRNAN_Path_613.g2282.t1"/>
    </source>
</evidence>
<dbReference type="PROSITE" id="PS50234">
    <property type="entry name" value="VWFA"/>
    <property type="match status" value="1"/>
</dbReference>
<dbReference type="GO" id="GO:0045087">
    <property type="term" value="P:innate immune response"/>
    <property type="evidence" value="ECO:0007669"/>
    <property type="project" value="TreeGrafter"/>
</dbReference>
<dbReference type="Proteomes" id="UP000887540">
    <property type="component" value="Unplaced"/>
</dbReference>
<dbReference type="Gene3D" id="3.40.50.410">
    <property type="entry name" value="von Willebrand factor, type A domain"/>
    <property type="match status" value="1"/>
</dbReference>
<organism evidence="4 5">
    <name type="scientific">Acrobeloides nanus</name>
    <dbReference type="NCBI Taxonomy" id="290746"/>
    <lineage>
        <taxon>Eukaryota</taxon>
        <taxon>Metazoa</taxon>
        <taxon>Ecdysozoa</taxon>
        <taxon>Nematoda</taxon>
        <taxon>Chromadorea</taxon>
        <taxon>Rhabditida</taxon>
        <taxon>Tylenchina</taxon>
        <taxon>Cephalobomorpha</taxon>
        <taxon>Cephaloboidea</taxon>
        <taxon>Cephalobidae</taxon>
        <taxon>Acrobeloides</taxon>
    </lineage>
</organism>
<evidence type="ECO:0000313" key="4">
    <source>
        <dbReference type="Proteomes" id="UP000887540"/>
    </source>
</evidence>
<dbReference type="Pfam" id="PF00092">
    <property type="entry name" value="VWA"/>
    <property type="match status" value="1"/>
</dbReference>
<accession>A0A914C8X4</accession>
<evidence type="ECO:0000259" key="3">
    <source>
        <dbReference type="PROSITE" id="PS50234"/>
    </source>
</evidence>
<dbReference type="InterPro" id="IPR001304">
    <property type="entry name" value="C-type_lectin-like"/>
</dbReference>
<dbReference type="PANTHER" id="PTHR31024">
    <property type="entry name" value="C-TYPE LECTIN"/>
    <property type="match status" value="1"/>
</dbReference>
<feature type="signal peptide" evidence="1">
    <location>
        <begin position="1"/>
        <end position="17"/>
    </location>
</feature>
<dbReference type="InterPro" id="IPR016186">
    <property type="entry name" value="C-type_lectin-like/link_sf"/>
</dbReference>
<feature type="chain" id="PRO_5036674353" evidence="1">
    <location>
        <begin position="18"/>
        <end position="411"/>
    </location>
</feature>
<feature type="domain" description="C-type lectin" evidence="2">
    <location>
        <begin position="253"/>
        <end position="367"/>
    </location>
</feature>
<dbReference type="PANTHER" id="PTHR31024:SF3">
    <property type="entry name" value="C-TYPE LECTIN-RELATED"/>
    <property type="match status" value="1"/>
</dbReference>
<dbReference type="AlphaFoldDB" id="A0A914C8X4"/>
<feature type="domain" description="VWFA" evidence="3">
    <location>
        <begin position="47"/>
        <end position="230"/>
    </location>
</feature>
<dbReference type="Gene3D" id="3.10.100.10">
    <property type="entry name" value="Mannose-Binding Protein A, subunit A"/>
    <property type="match status" value="1"/>
</dbReference>